<dbReference type="PANTHER" id="PTHR40079">
    <property type="entry name" value="MANNAN ENDO-1,4-BETA-MANNOSIDASE E-RELATED"/>
    <property type="match status" value="1"/>
</dbReference>
<dbReference type="GO" id="GO:0006080">
    <property type="term" value="P:substituted mannan metabolic process"/>
    <property type="evidence" value="ECO:0007669"/>
    <property type="project" value="InterPro"/>
</dbReference>
<reference evidence="6" key="1">
    <citation type="submission" date="2007-10" db="EMBL/GenBank/DDBJ databases">
        <authorList>
            <person name="Fulton L."/>
            <person name="Clifton S."/>
            <person name="Fulton B."/>
            <person name="Xu J."/>
            <person name="Minx P."/>
            <person name="Pepin K.H."/>
            <person name="Johnson M."/>
            <person name="Thiruvilangam P."/>
            <person name="Bhonagiri V."/>
            <person name="Nash W.E."/>
            <person name="Mardis E.R."/>
            <person name="Wilson R.K."/>
        </authorList>
    </citation>
    <scope>NUCLEOTIDE SEQUENCE [LARGE SCALE GENOMIC DNA]</scope>
    <source>
        <strain evidence="6">DSM 15702</strain>
    </source>
</reference>
<name>B0MNQ2_9FIRM</name>
<sequence>MAYTTDFEKLKKQLNFKPDPTRPVSKQASKNTKMLFEYLKSIYGKKHLAGQQYLQSEEVEDLVYYHLTGKLPAVRGYDFMGVSSCKKTDDQVDRAIKWATQCGGIVTMCWHWYAPNDMDDYSKGSSFYYKTTSYDHKTCFDLCKGVTEGTAEYEFIIREIDMVSAELKRMAQLDIPVLWRPLHEANGNWFWWGNHDEQHREAYKKLWYMIFDRMENYHKLTNLIWVWNGQDKCMEVSPDTFDICGDDIYSVKEYDHSSQKQRFEYMTELAHGKMITLSECGYIPDPDEMKKDNAMWLWWLPWWREFVYKREGYKPVFDKDGYTVINKKYMTEDFMKRVMAHPDVIMREDLPWYDKDKHKLPDALSANLERIKSK</sequence>
<reference evidence="6" key="2">
    <citation type="submission" date="2014-06" db="EMBL/GenBank/DDBJ databases">
        <title>Draft genome sequence of Eubacterium siraeum (DSM 15702).</title>
        <authorList>
            <person name="Sudarsanam P."/>
            <person name="Ley R."/>
            <person name="Guruge J."/>
            <person name="Turnbaugh P.J."/>
            <person name="Mahowald M."/>
            <person name="Liep D."/>
            <person name="Gordon J."/>
        </authorList>
    </citation>
    <scope>NUCLEOTIDE SEQUENCE</scope>
    <source>
        <strain evidence="6">DSM 15702</strain>
    </source>
</reference>
<dbReference type="SUPFAM" id="SSF51445">
    <property type="entry name" value="(Trans)glycosidases"/>
    <property type="match status" value="1"/>
</dbReference>
<protein>
    <submittedName>
        <fullName evidence="6">Glycosyl hydrolase family 26</fullName>
    </submittedName>
</protein>
<dbReference type="GO" id="GO:0016985">
    <property type="term" value="F:mannan endo-1,4-beta-mannosidase activity"/>
    <property type="evidence" value="ECO:0007669"/>
    <property type="project" value="InterPro"/>
</dbReference>
<accession>B0MNQ2</accession>
<evidence type="ECO:0000256" key="2">
    <source>
        <dbReference type="ARBA" id="ARBA00022801"/>
    </source>
</evidence>
<evidence type="ECO:0000256" key="1">
    <source>
        <dbReference type="ARBA" id="ARBA00007754"/>
    </source>
</evidence>
<evidence type="ECO:0000256" key="4">
    <source>
        <dbReference type="PROSITE-ProRule" id="PRU01100"/>
    </source>
</evidence>
<dbReference type="PROSITE" id="PS51764">
    <property type="entry name" value="GH26"/>
    <property type="match status" value="1"/>
</dbReference>
<dbReference type="PANTHER" id="PTHR40079:SF4">
    <property type="entry name" value="GH26 DOMAIN-CONTAINING PROTEIN-RELATED"/>
    <property type="match status" value="1"/>
</dbReference>
<gene>
    <name evidence="6" type="ORF">EUBSIR_01459</name>
</gene>
<dbReference type="PRINTS" id="PR00739">
    <property type="entry name" value="GLHYDRLASE26"/>
</dbReference>
<evidence type="ECO:0000256" key="3">
    <source>
        <dbReference type="ARBA" id="ARBA00023295"/>
    </source>
</evidence>
<keyword evidence="3 4" id="KW-0326">Glycosidase</keyword>
<feature type="active site" description="Proton donor" evidence="4">
    <location>
        <position position="184"/>
    </location>
</feature>
<evidence type="ECO:0000313" key="7">
    <source>
        <dbReference type="Proteomes" id="UP000005326"/>
    </source>
</evidence>
<organism evidence="6 7">
    <name type="scientific">[Eubacterium] siraeum DSM 15702</name>
    <dbReference type="NCBI Taxonomy" id="428128"/>
    <lineage>
        <taxon>Bacteria</taxon>
        <taxon>Bacillati</taxon>
        <taxon>Bacillota</taxon>
        <taxon>Clostridia</taxon>
        <taxon>Eubacteriales</taxon>
        <taxon>Oscillospiraceae</taxon>
        <taxon>Oscillospiraceae incertae sedis</taxon>
    </lineage>
</organism>
<dbReference type="AlphaFoldDB" id="B0MNQ2"/>
<proteinExistence type="inferred from homology"/>
<dbReference type="InterPro" id="IPR022790">
    <property type="entry name" value="GH26_dom"/>
</dbReference>
<dbReference type="EMBL" id="ABCA03000046">
    <property type="protein sequence ID" value="EDS00764.1"/>
    <property type="molecule type" value="Genomic_DNA"/>
</dbReference>
<comment type="caution">
    <text evidence="6">The sequence shown here is derived from an EMBL/GenBank/DDBJ whole genome shotgun (WGS) entry which is preliminary data.</text>
</comment>
<keyword evidence="2 4" id="KW-0378">Hydrolase</keyword>
<dbReference type="Gene3D" id="3.20.20.80">
    <property type="entry name" value="Glycosidases"/>
    <property type="match status" value="1"/>
</dbReference>
<dbReference type="CAZy" id="GH26">
    <property type="family name" value="Glycoside Hydrolase Family 26"/>
</dbReference>
<dbReference type="InterPro" id="IPR017853">
    <property type="entry name" value="GH"/>
</dbReference>
<evidence type="ECO:0000259" key="5">
    <source>
        <dbReference type="PROSITE" id="PS51764"/>
    </source>
</evidence>
<comment type="similarity">
    <text evidence="1 4">Belongs to the glycosyl hydrolase 26 family.</text>
</comment>
<dbReference type="InterPro" id="IPR000805">
    <property type="entry name" value="Glyco_hydro_26"/>
</dbReference>
<feature type="domain" description="GH26" evidence="5">
    <location>
        <begin position="30"/>
        <end position="334"/>
    </location>
</feature>
<feature type="active site" description="Nucleophile" evidence="4">
    <location>
        <position position="279"/>
    </location>
</feature>
<dbReference type="Pfam" id="PF02156">
    <property type="entry name" value="Glyco_hydro_26"/>
    <property type="match status" value="1"/>
</dbReference>
<dbReference type="Proteomes" id="UP000005326">
    <property type="component" value="Unassembled WGS sequence"/>
</dbReference>
<keyword evidence="7" id="KW-1185">Reference proteome</keyword>
<evidence type="ECO:0000313" key="6">
    <source>
        <dbReference type="EMBL" id="EDS00764.1"/>
    </source>
</evidence>